<keyword evidence="9" id="KW-1185">Reference proteome</keyword>
<accession>A0A0B5DX26</accession>
<dbReference type="PANTHER" id="PTHR21666:SF288">
    <property type="entry name" value="CELL DIVISION PROTEIN YTFB"/>
    <property type="match status" value="1"/>
</dbReference>
<sequence length="370" mass="39369">MGLALAGAPLAAQQDSPAALAETALAQFDAAHEKLEAAQSATDRVKALTGVVQAYEEGLEAMRAGLRQVSLREAEIAREFEDESGQVAALLGILINLKPDASPEALVHPDGPLGQARAGMLVSSVTPAMQAQAEDLRVKLQEVQILRELQDEALQTLSRGLSEVQRARTELSQAMSDRTDLPHRFTTDPERMQTLIDSSATLEAFASGLAVMDVVDGIAPLPSFKEDMGNWPMPAPGRLVRSYEEEDGAGVARPGWLWATRPLTLVTTPWPATVRYKGPFLDYGNVIVLEPANDVLLVLAGLDEVYGDVGAVVPAGTAVGLMGGASPDLDDFVENAVQGTGAALSETLYIEIREGGKPVNPERWFANAPL</sequence>
<proteinExistence type="predicted"/>
<evidence type="ECO:0000256" key="6">
    <source>
        <dbReference type="ARBA" id="ARBA00023049"/>
    </source>
</evidence>
<evidence type="ECO:0000259" key="7">
    <source>
        <dbReference type="Pfam" id="PF01551"/>
    </source>
</evidence>
<dbReference type="InterPro" id="IPR016047">
    <property type="entry name" value="M23ase_b-sheet_dom"/>
</dbReference>
<dbReference type="HOGENOM" id="CLU_060284_0_0_5"/>
<dbReference type="Gene3D" id="2.70.70.10">
    <property type="entry name" value="Glucose Permease (Domain IIA)"/>
    <property type="match status" value="1"/>
</dbReference>
<dbReference type="InterPro" id="IPR050570">
    <property type="entry name" value="Cell_wall_metabolism_enzyme"/>
</dbReference>
<dbReference type="GO" id="GO:0006508">
    <property type="term" value="P:proteolysis"/>
    <property type="evidence" value="ECO:0007669"/>
    <property type="project" value="UniProtKB-KW"/>
</dbReference>
<organism evidence="8 9">
    <name type="scientific">Celeribacter indicus</name>
    <dbReference type="NCBI Taxonomy" id="1208324"/>
    <lineage>
        <taxon>Bacteria</taxon>
        <taxon>Pseudomonadati</taxon>
        <taxon>Pseudomonadota</taxon>
        <taxon>Alphaproteobacteria</taxon>
        <taxon>Rhodobacterales</taxon>
        <taxon>Roseobacteraceae</taxon>
        <taxon>Celeribacter</taxon>
    </lineage>
</organism>
<dbReference type="KEGG" id="cid:P73_0057"/>
<dbReference type="Pfam" id="PF01551">
    <property type="entry name" value="Peptidase_M23"/>
    <property type="match status" value="1"/>
</dbReference>
<gene>
    <name evidence="8" type="ORF">P73_0057</name>
</gene>
<dbReference type="Proteomes" id="UP000031521">
    <property type="component" value="Chromosome"/>
</dbReference>
<dbReference type="PANTHER" id="PTHR21666">
    <property type="entry name" value="PEPTIDASE-RELATED"/>
    <property type="match status" value="1"/>
</dbReference>
<evidence type="ECO:0000256" key="2">
    <source>
        <dbReference type="ARBA" id="ARBA00022670"/>
    </source>
</evidence>
<dbReference type="AlphaFoldDB" id="A0A0B5DX26"/>
<keyword evidence="6" id="KW-0482">Metalloprotease</keyword>
<dbReference type="EMBL" id="CP004393">
    <property type="protein sequence ID" value="AJE44772.1"/>
    <property type="molecule type" value="Genomic_DNA"/>
</dbReference>
<keyword evidence="4" id="KW-0378">Hydrolase</keyword>
<keyword evidence="2" id="KW-0645">Protease</keyword>
<evidence type="ECO:0000256" key="4">
    <source>
        <dbReference type="ARBA" id="ARBA00022801"/>
    </source>
</evidence>
<keyword evidence="5" id="KW-0862">Zinc</keyword>
<keyword evidence="3" id="KW-0479">Metal-binding</keyword>
<evidence type="ECO:0000256" key="5">
    <source>
        <dbReference type="ARBA" id="ARBA00022833"/>
    </source>
</evidence>
<evidence type="ECO:0000256" key="1">
    <source>
        <dbReference type="ARBA" id="ARBA00001947"/>
    </source>
</evidence>
<evidence type="ECO:0000313" key="8">
    <source>
        <dbReference type="EMBL" id="AJE44772.1"/>
    </source>
</evidence>
<name>A0A0B5DX26_9RHOB</name>
<feature type="domain" description="M23ase beta-sheet core" evidence="7">
    <location>
        <begin position="255"/>
        <end position="361"/>
    </location>
</feature>
<evidence type="ECO:0000313" key="9">
    <source>
        <dbReference type="Proteomes" id="UP000031521"/>
    </source>
</evidence>
<comment type="cofactor">
    <cofactor evidence="1">
        <name>Zn(2+)</name>
        <dbReference type="ChEBI" id="CHEBI:29105"/>
    </cofactor>
</comment>
<reference evidence="8 9" key="1">
    <citation type="journal article" date="2014" name="Int. J. Syst. Evol. Microbiol.">
        <title>Celeribacter indicus sp. nov., a polycyclic aromatic hydrocarbon-degrading bacterium from deep-sea sediment and reclassification of Huaishuia halophila as Celeribacter halophilus comb. nov.</title>
        <authorList>
            <person name="Lai Q."/>
            <person name="Cao J."/>
            <person name="Yuan J."/>
            <person name="Li F."/>
            <person name="Shao Z."/>
        </authorList>
    </citation>
    <scope>NUCLEOTIDE SEQUENCE [LARGE SCALE GENOMIC DNA]</scope>
    <source>
        <strain evidence="8">P73</strain>
    </source>
</reference>
<evidence type="ECO:0000256" key="3">
    <source>
        <dbReference type="ARBA" id="ARBA00022723"/>
    </source>
</evidence>
<dbReference type="STRING" id="1208324.P73_0057"/>
<dbReference type="InterPro" id="IPR011055">
    <property type="entry name" value="Dup_hybrid_motif"/>
</dbReference>
<protein>
    <recommendedName>
        <fullName evidence="7">M23ase beta-sheet core domain-containing protein</fullName>
    </recommendedName>
</protein>
<dbReference type="SUPFAM" id="SSF51261">
    <property type="entry name" value="Duplicated hybrid motif"/>
    <property type="match status" value="1"/>
</dbReference>
<dbReference type="GO" id="GO:0046872">
    <property type="term" value="F:metal ion binding"/>
    <property type="evidence" value="ECO:0007669"/>
    <property type="project" value="UniProtKB-KW"/>
</dbReference>
<dbReference type="GO" id="GO:0004222">
    <property type="term" value="F:metalloendopeptidase activity"/>
    <property type="evidence" value="ECO:0007669"/>
    <property type="project" value="TreeGrafter"/>
</dbReference>